<evidence type="ECO:0000313" key="3">
    <source>
        <dbReference type="EMBL" id="VFK78127.1"/>
    </source>
</evidence>
<dbReference type="EMBL" id="CAADFU010000014">
    <property type="protein sequence ID" value="VFK42092.1"/>
    <property type="molecule type" value="Genomic_DNA"/>
</dbReference>
<organism evidence="2">
    <name type="scientific">Candidatus Kentrum sp. SD</name>
    <dbReference type="NCBI Taxonomy" id="2126332"/>
    <lineage>
        <taxon>Bacteria</taxon>
        <taxon>Pseudomonadati</taxon>
        <taxon>Pseudomonadota</taxon>
        <taxon>Gammaproteobacteria</taxon>
        <taxon>Candidatus Kentrum</taxon>
    </lineage>
</organism>
<protein>
    <submittedName>
        <fullName evidence="2">Uncharacterized protein</fullName>
    </submittedName>
</protein>
<accession>A0A450YKN7</accession>
<evidence type="ECO:0000313" key="1">
    <source>
        <dbReference type="EMBL" id="VFK37003.1"/>
    </source>
</evidence>
<gene>
    <name evidence="3" type="ORF">BECKSD772D_GA0070982_100734</name>
    <name evidence="2" type="ORF">BECKSD772E_GA0070983_10148</name>
    <name evidence="1" type="ORF">BECKSD772F_GA0070984_100834</name>
</gene>
<proteinExistence type="predicted"/>
<dbReference type="EMBL" id="CAADHB010000007">
    <property type="protein sequence ID" value="VFK78127.1"/>
    <property type="molecule type" value="Genomic_DNA"/>
</dbReference>
<dbReference type="EMBL" id="CAADFR010000008">
    <property type="protein sequence ID" value="VFK37003.1"/>
    <property type="molecule type" value="Genomic_DNA"/>
</dbReference>
<sequence length="58" mass="6858">MYTVMNDDQMNDDTWTYERSRILDGFEAQLEREPAKQTRNRKMIVPLVPNVLVGCVRL</sequence>
<dbReference type="AlphaFoldDB" id="A0A450YKN7"/>
<reference evidence="2" key="1">
    <citation type="submission" date="2019-02" db="EMBL/GenBank/DDBJ databases">
        <authorList>
            <person name="Gruber-Vodicka R. H."/>
            <person name="Seah K. B. B."/>
        </authorList>
    </citation>
    <scope>NUCLEOTIDE SEQUENCE</scope>
    <source>
        <strain evidence="3">BECK_S127</strain>
        <strain evidence="2">BECK_S1320</strain>
        <strain evidence="1">BECK_S1321</strain>
    </source>
</reference>
<evidence type="ECO:0000313" key="2">
    <source>
        <dbReference type="EMBL" id="VFK42092.1"/>
    </source>
</evidence>
<name>A0A450YKN7_9GAMM</name>